<dbReference type="PRINTS" id="PR00344">
    <property type="entry name" value="BCTRLSENSOR"/>
</dbReference>
<feature type="domain" description="Response regulatory" evidence="7">
    <location>
        <begin position="414"/>
        <end position="525"/>
    </location>
</feature>
<dbReference type="Pfam" id="PF02518">
    <property type="entry name" value="HATPase_c"/>
    <property type="match status" value="1"/>
</dbReference>
<evidence type="ECO:0000256" key="5">
    <source>
        <dbReference type="SAM" id="Coils"/>
    </source>
</evidence>
<dbReference type="InterPro" id="IPR011006">
    <property type="entry name" value="CheY-like_superfamily"/>
</dbReference>
<evidence type="ECO:0000256" key="4">
    <source>
        <dbReference type="PROSITE-ProRule" id="PRU00169"/>
    </source>
</evidence>
<dbReference type="EMBL" id="CABFNB010000167">
    <property type="protein sequence ID" value="VTZ66070.1"/>
    <property type="molecule type" value="Genomic_DNA"/>
</dbReference>
<dbReference type="InterPro" id="IPR004358">
    <property type="entry name" value="Sig_transdc_His_kin-like_C"/>
</dbReference>
<dbReference type="Gene3D" id="1.10.287.130">
    <property type="match status" value="1"/>
</dbReference>
<dbReference type="GO" id="GO:0000155">
    <property type="term" value="F:phosphorelay sensor kinase activity"/>
    <property type="evidence" value="ECO:0007669"/>
    <property type="project" value="InterPro"/>
</dbReference>
<dbReference type="PROSITE" id="PS50110">
    <property type="entry name" value="RESPONSE_REGULATORY"/>
    <property type="match status" value="1"/>
</dbReference>
<dbReference type="InterPro" id="IPR036890">
    <property type="entry name" value="HATPase_C_sf"/>
</dbReference>
<dbReference type="SUPFAM" id="SSF55874">
    <property type="entry name" value="ATPase domain of HSP90 chaperone/DNA topoisomerase II/histidine kinase"/>
    <property type="match status" value="1"/>
</dbReference>
<dbReference type="SMART" id="SM00387">
    <property type="entry name" value="HATPase_c"/>
    <property type="match status" value="1"/>
</dbReference>
<dbReference type="PANTHER" id="PTHR43065">
    <property type="entry name" value="SENSOR HISTIDINE KINASE"/>
    <property type="match status" value="1"/>
</dbReference>
<organism evidence="8">
    <name type="scientific">Sinorhizobium medicae</name>
    <dbReference type="NCBI Taxonomy" id="110321"/>
    <lineage>
        <taxon>Bacteria</taxon>
        <taxon>Pseudomonadati</taxon>
        <taxon>Pseudomonadota</taxon>
        <taxon>Alphaproteobacteria</taxon>
        <taxon>Hyphomicrobiales</taxon>
        <taxon>Rhizobiaceae</taxon>
        <taxon>Sinorhizobium/Ensifer group</taxon>
        <taxon>Sinorhizobium</taxon>
    </lineage>
</organism>
<dbReference type="InterPro" id="IPR036097">
    <property type="entry name" value="HisK_dim/P_sf"/>
</dbReference>
<accession>A0A508XCG2</accession>
<protein>
    <recommendedName>
        <fullName evidence="2">histidine kinase</fullName>
        <ecNumber evidence="2">2.7.13.3</ecNumber>
    </recommendedName>
</protein>
<evidence type="ECO:0000259" key="7">
    <source>
        <dbReference type="PROSITE" id="PS50110"/>
    </source>
</evidence>
<dbReference type="SMART" id="SM00448">
    <property type="entry name" value="REC"/>
    <property type="match status" value="1"/>
</dbReference>
<dbReference type="Pfam" id="PF00072">
    <property type="entry name" value="Response_reg"/>
    <property type="match status" value="1"/>
</dbReference>
<keyword evidence="8" id="KW-0418">Kinase</keyword>
<evidence type="ECO:0000256" key="2">
    <source>
        <dbReference type="ARBA" id="ARBA00012438"/>
    </source>
</evidence>
<keyword evidence="8" id="KW-0808">Transferase</keyword>
<evidence type="ECO:0000259" key="6">
    <source>
        <dbReference type="PROSITE" id="PS50109"/>
    </source>
</evidence>
<keyword evidence="5" id="KW-0175">Coiled coil</keyword>
<dbReference type="SUPFAM" id="SSF52172">
    <property type="entry name" value="CheY-like"/>
    <property type="match status" value="2"/>
</dbReference>
<evidence type="ECO:0000256" key="3">
    <source>
        <dbReference type="ARBA" id="ARBA00022553"/>
    </source>
</evidence>
<dbReference type="Gene3D" id="3.30.565.10">
    <property type="entry name" value="Histidine kinase-like ATPase, C-terminal domain"/>
    <property type="match status" value="1"/>
</dbReference>
<keyword evidence="3 4" id="KW-0597">Phosphoprotein</keyword>
<dbReference type="AlphaFoldDB" id="A0A508XCG2"/>
<dbReference type="Pfam" id="PF00512">
    <property type="entry name" value="HisKA"/>
    <property type="match status" value="1"/>
</dbReference>
<feature type="modified residue" description="4-aspartylphosphate" evidence="4">
    <location>
        <position position="464"/>
    </location>
</feature>
<reference evidence="8" key="1">
    <citation type="submission" date="2019-06" db="EMBL/GenBank/DDBJ databases">
        <authorList>
            <person name="Le Quere A."/>
            <person name="Colella S."/>
        </authorList>
    </citation>
    <scope>NUCLEOTIDE SEQUENCE</scope>
    <source>
        <strain evidence="8">EmedicaeMD41</strain>
    </source>
</reference>
<dbReference type="SUPFAM" id="SSF47384">
    <property type="entry name" value="Homodimeric domain of signal transducing histidine kinase"/>
    <property type="match status" value="1"/>
</dbReference>
<evidence type="ECO:0000256" key="1">
    <source>
        <dbReference type="ARBA" id="ARBA00000085"/>
    </source>
</evidence>
<dbReference type="InterPro" id="IPR005467">
    <property type="entry name" value="His_kinase_dom"/>
</dbReference>
<gene>
    <name evidence="8" type="ORF">EMEDMD4_950019</name>
</gene>
<dbReference type="PROSITE" id="PS50109">
    <property type="entry name" value="HIS_KIN"/>
    <property type="match status" value="1"/>
</dbReference>
<dbReference type="PANTHER" id="PTHR43065:SF42">
    <property type="entry name" value="TWO-COMPONENT SENSOR PPRA"/>
    <property type="match status" value="1"/>
</dbReference>
<feature type="coiled-coil region" evidence="5">
    <location>
        <begin position="123"/>
        <end position="164"/>
    </location>
</feature>
<proteinExistence type="predicted"/>
<dbReference type="EC" id="2.7.13.3" evidence="2"/>
<evidence type="ECO:0000313" key="8">
    <source>
        <dbReference type="EMBL" id="VTZ66070.1"/>
    </source>
</evidence>
<dbReference type="InterPro" id="IPR003594">
    <property type="entry name" value="HATPase_dom"/>
</dbReference>
<sequence length="529" mass="57050">MLSEAAVPSISIPDLETLATSIHDDTAFVVLTEEVLRGRDIGRISTLLANQPSWSDLPFIILTSRGGPDRHSSARLSESLGNVTFLERPFHPTTFISVARSAMKGRRRQFEARTRLEEISRLNETLEERVAIRTAELQRANRVLSEQIAQREDAEERLRQSQKLEAIGQLTGGVAHDFNNLLMAVLGNLGLLSKYVSHDPNAARLLEGATRGAQRGAALTQRLLAFGRRQDLTVRPTDMVGLIIGMDDLLIRSIGQNIELEKHLPRQLPRALIDANQVELALLNLAINARDAMPSGGKLVLSVRQERLSATRGELCAREYLVLSVSDTGHGMDAATLKRAIDPFFSTKGPGKGTGLGLSMIHGVAVQMNGALELTSVLNEGTTAELWLPATSEATLDEPVKPPVASSETAKLLRVLLVDDDALIAMSSVDMLVDLGHTVTEANSGKAALALLEAGNEFDLMITDYSMPGMNGAELARAALLLAPKMQILVASGYAELPSGAGIDLPKLGKPYSQSQLADEISKLFAGDE</sequence>
<feature type="domain" description="Histidine kinase" evidence="6">
    <location>
        <begin position="173"/>
        <end position="392"/>
    </location>
</feature>
<dbReference type="InterPro" id="IPR001789">
    <property type="entry name" value="Sig_transdc_resp-reg_receiver"/>
</dbReference>
<dbReference type="Gene3D" id="3.40.50.2300">
    <property type="match status" value="1"/>
</dbReference>
<dbReference type="SMART" id="SM00388">
    <property type="entry name" value="HisKA"/>
    <property type="match status" value="1"/>
</dbReference>
<name>A0A508XCG2_9HYPH</name>
<dbReference type="Proteomes" id="UP000507954">
    <property type="component" value="Unassembled WGS sequence"/>
</dbReference>
<dbReference type="InterPro" id="IPR003661">
    <property type="entry name" value="HisK_dim/P_dom"/>
</dbReference>
<dbReference type="RefSeq" id="WP_180162400.1">
    <property type="nucleotide sequence ID" value="NZ_CABFNB010000167.1"/>
</dbReference>
<comment type="catalytic activity">
    <reaction evidence="1">
        <text>ATP + protein L-histidine = ADP + protein N-phospho-L-histidine.</text>
        <dbReference type="EC" id="2.7.13.3"/>
    </reaction>
</comment>